<evidence type="ECO:0000256" key="5">
    <source>
        <dbReference type="ARBA" id="ARBA00022989"/>
    </source>
</evidence>
<dbReference type="GO" id="GO:0005886">
    <property type="term" value="C:plasma membrane"/>
    <property type="evidence" value="ECO:0007669"/>
    <property type="project" value="TreeGrafter"/>
</dbReference>
<name>A0AAV8Q9C7_ENSVE</name>
<keyword evidence="5 8" id="KW-1133">Transmembrane helix</keyword>
<dbReference type="PANTHER" id="PTHR31064:SF25">
    <property type="entry name" value="CATION TRANSPORTER HKT2_1"/>
    <property type="match status" value="1"/>
</dbReference>
<dbReference type="AlphaFoldDB" id="A0AAV8Q9C7"/>
<dbReference type="GO" id="GO:0030001">
    <property type="term" value="P:metal ion transport"/>
    <property type="evidence" value="ECO:0007669"/>
    <property type="project" value="UniProtKB-ARBA"/>
</dbReference>
<evidence type="ECO:0000256" key="2">
    <source>
        <dbReference type="ARBA" id="ARBA00010864"/>
    </source>
</evidence>
<comment type="similarity">
    <text evidence="2">Belongs to the TrkH potassium transport family. HKT (TC 2.A.38.3) subfamily.</text>
</comment>
<keyword evidence="3" id="KW-0813">Transport</keyword>
<dbReference type="GO" id="GO:0098662">
    <property type="term" value="P:inorganic cation transmembrane transport"/>
    <property type="evidence" value="ECO:0007669"/>
    <property type="project" value="UniProtKB-ARBA"/>
</dbReference>
<dbReference type="InterPro" id="IPR003445">
    <property type="entry name" value="Cat_transpt"/>
</dbReference>
<dbReference type="EMBL" id="JAQQAF010000007">
    <property type="protein sequence ID" value="KAJ8471622.1"/>
    <property type="molecule type" value="Genomic_DNA"/>
</dbReference>
<evidence type="ECO:0000256" key="4">
    <source>
        <dbReference type="ARBA" id="ARBA00022692"/>
    </source>
</evidence>
<feature type="transmembrane region" description="Helical" evidence="8">
    <location>
        <begin position="115"/>
        <end position="139"/>
    </location>
</feature>
<gene>
    <name evidence="9" type="ORF">OPV22_025965</name>
</gene>
<comment type="caution">
    <text evidence="9">The sequence shown here is derived from an EMBL/GenBank/DDBJ whole genome shotgun (WGS) entry which is preliminary data.</text>
</comment>
<organism evidence="9 10">
    <name type="scientific">Ensete ventricosum</name>
    <name type="common">Abyssinian banana</name>
    <name type="synonym">Musa ensete</name>
    <dbReference type="NCBI Taxonomy" id="4639"/>
    <lineage>
        <taxon>Eukaryota</taxon>
        <taxon>Viridiplantae</taxon>
        <taxon>Streptophyta</taxon>
        <taxon>Embryophyta</taxon>
        <taxon>Tracheophyta</taxon>
        <taxon>Spermatophyta</taxon>
        <taxon>Magnoliopsida</taxon>
        <taxon>Liliopsida</taxon>
        <taxon>Zingiberales</taxon>
        <taxon>Musaceae</taxon>
        <taxon>Ensete</taxon>
    </lineage>
</organism>
<keyword evidence="4 8" id="KW-0812">Transmembrane</keyword>
<accession>A0AAV8Q9C7</accession>
<keyword evidence="10" id="KW-1185">Reference proteome</keyword>
<evidence type="ECO:0000256" key="6">
    <source>
        <dbReference type="ARBA" id="ARBA00023065"/>
    </source>
</evidence>
<evidence type="ECO:0000313" key="9">
    <source>
        <dbReference type="EMBL" id="KAJ8471622.1"/>
    </source>
</evidence>
<evidence type="ECO:0000256" key="8">
    <source>
        <dbReference type="SAM" id="Phobius"/>
    </source>
</evidence>
<keyword evidence="7 8" id="KW-0472">Membrane</keyword>
<dbReference type="GO" id="GO:0008324">
    <property type="term" value="F:monoatomic cation transmembrane transporter activity"/>
    <property type="evidence" value="ECO:0007669"/>
    <property type="project" value="InterPro"/>
</dbReference>
<feature type="transmembrane region" description="Helical" evidence="8">
    <location>
        <begin position="40"/>
        <end position="65"/>
    </location>
</feature>
<keyword evidence="6" id="KW-0406">Ion transport</keyword>
<reference evidence="9 10" key="1">
    <citation type="submission" date="2022-12" db="EMBL/GenBank/DDBJ databases">
        <title>Chromosome-scale assembly of the Ensete ventricosum genome.</title>
        <authorList>
            <person name="Dussert Y."/>
            <person name="Stocks J."/>
            <person name="Wendawek A."/>
            <person name="Woldeyes F."/>
            <person name="Nichols R.A."/>
            <person name="Borrell J.S."/>
        </authorList>
    </citation>
    <scope>NUCLEOTIDE SEQUENCE [LARGE SCALE GENOMIC DNA]</scope>
    <source>
        <strain evidence="10">cv. Maze</strain>
        <tissue evidence="9">Seeds</tissue>
    </source>
</reference>
<protein>
    <submittedName>
        <fullName evidence="9">Uncharacterized protein</fullName>
    </submittedName>
</protein>
<evidence type="ECO:0000256" key="3">
    <source>
        <dbReference type="ARBA" id="ARBA00022448"/>
    </source>
</evidence>
<dbReference type="Proteomes" id="UP001222027">
    <property type="component" value="Unassembled WGS sequence"/>
</dbReference>
<comment type="subcellular location">
    <subcellularLocation>
        <location evidence="1">Membrane</location>
        <topology evidence="1">Multi-pass membrane protein</topology>
    </subcellularLocation>
</comment>
<proteinExistence type="inferred from homology"/>
<dbReference type="PANTHER" id="PTHR31064">
    <property type="entry name" value="POTASSIUM TRANSPORT PROTEIN DDB_G0292412-RELATED"/>
    <property type="match status" value="1"/>
</dbReference>
<sequence>MLQMKGNDVFLCCLSATVSSFANGGLIATNENLAIFNKDPVVLLLMTPQVLGGNTLFALFLRWVMRALKKLTGRDEFKCMLKSTVSSLFHVVFLTDKDDTSTLRSDQVITVATEMLQLLEVAGIASASLSWFLLVMLFCGRLKKFSAGGGSARKLY</sequence>
<evidence type="ECO:0000256" key="7">
    <source>
        <dbReference type="ARBA" id="ARBA00023136"/>
    </source>
</evidence>
<dbReference type="InterPro" id="IPR051143">
    <property type="entry name" value="TrkH_K-transport"/>
</dbReference>
<evidence type="ECO:0000313" key="10">
    <source>
        <dbReference type="Proteomes" id="UP001222027"/>
    </source>
</evidence>
<evidence type="ECO:0000256" key="1">
    <source>
        <dbReference type="ARBA" id="ARBA00004141"/>
    </source>
</evidence>
<dbReference type="Pfam" id="PF02386">
    <property type="entry name" value="TrkH"/>
    <property type="match status" value="1"/>
</dbReference>